<evidence type="ECO:0000256" key="1">
    <source>
        <dbReference type="ARBA" id="ARBA00004651"/>
    </source>
</evidence>
<dbReference type="AlphaFoldDB" id="A0AAC9LMI8"/>
<dbReference type="Pfam" id="PF07681">
    <property type="entry name" value="DoxX"/>
    <property type="match status" value="1"/>
</dbReference>
<reference evidence="8 9" key="1">
    <citation type="submission" date="2017-01" db="EMBL/GenBank/DDBJ databases">
        <title>Complete genome of Lacinutrix venerupis DOK2-8 isolated from seawater in Dokdo.</title>
        <authorList>
            <person name="Chi W.-J."/>
            <person name="Kim J.H."/>
        </authorList>
    </citation>
    <scope>NUCLEOTIDE SEQUENCE [LARGE SCALE GENOMIC DNA]</scope>
    <source>
        <strain evidence="8 9">DOK2-8</strain>
    </source>
</reference>
<dbReference type="Proteomes" id="UP000187506">
    <property type="component" value="Chromosome"/>
</dbReference>
<dbReference type="EMBL" id="CP019352">
    <property type="protein sequence ID" value="APY01204.1"/>
    <property type="molecule type" value="Genomic_DNA"/>
</dbReference>
<evidence type="ECO:0000256" key="5">
    <source>
        <dbReference type="ARBA" id="ARBA00022989"/>
    </source>
</evidence>
<dbReference type="GO" id="GO:0005886">
    <property type="term" value="C:plasma membrane"/>
    <property type="evidence" value="ECO:0007669"/>
    <property type="project" value="UniProtKB-SubCell"/>
</dbReference>
<evidence type="ECO:0000256" key="3">
    <source>
        <dbReference type="ARBA" id="ARBA00022475"/>
    </source>
</evidence>
<gene>
    <name evidence="8" type="ORF">BWR22_13100</name>
</gene>
<keyword evidence="6 7" id="KW-0472">Membrane</keyword>
<evidence type="ECO:0000256" key="4">
    <source>
        <dbReference type="ARBA" id="ARBA00022692"/>
    </source>
</evidence>
<dbReference type="PANTHER" id="PTHR33452">
    <property type="entry name" value="OXIDOREDUCTASE CATD-RELATED"/>
    <property type="match status" value="1"/>
</dbReference>
<name>A0AAC9LMI8_9FLAO</name>
<dbReference type="InterPro" id="IPR051907">
    <property type="entry name" value="DoxX-like_oxidoreductase"/>
</dbReference>
<feature type="transmembrane region" description="Helical" evidence="7">
    <location>
        <begin position="12"/>
        <end position="28"/>
    </location>
</feature>
<keyword evidence="3" id="KW-1003">Cell membrane</keyword>
<organism evidence="8 9">
    <name type="scientific">Lacinutrix venerupis</name>
    <dbReference type="NCBI Taxonomy" id="1486034"/>
    <lineage>
        <taxon>Bacteria</taxon>
        <taxon>Pseudomonadati</taxon>
        <taxon>Bacteroidota</taxon>
        <taxon>Flavobacteriia</taxon>
        <taxon>Flavobacteriales</taxon>
        <taxon>Flavobacteriaceae</taxon>
        <taxon>Lacinutrix</taxon>
    </lineage>
</organism>
<feature type="transmembrane region" description="Helical" evidence="7">
    <location>
        <begin position="107"/>
        <end position="127"/>
    </location>
</feature>
<proteinExistence type="inferred from homology"/>
<accession>A0AAC9LMI8</accession>
<evidence type="ECO:0000256" key="7">
    <source>
        <dbReference type="SAM" id="Phobius"/>
    </source>
</evidence>
<sequence length="134" mass="14572">MKMKKNSDIGYLVLRITVAALMLFHGVAKLSHLDGIKGMLSGIGLPEFMAYGVYVTEIIAPILILIGFRTRLASLAFFFGMIAAMFLAHSDNLFALSKSGGLEIELILLYAFGALVLFFTGAGKYALSTKNSWD</sequence>
<evidence type="ECO:0000313" key="8">
    <source>
        <dbReference type="EMBL" id="APY01204.1"/>
    </source>
</evidence>
<evidence type="ECO:0000256" key="2">
    <source>
        <dbReference type="ARBA" id="ARBA00006679"/>
    </source>
</evidence>
<dbReference type="PANTHER" id="PTHR33452:SF1">
    <property type="entry name" value="INNER MEMBRANE PROTEIN YPHA-RELATED"/>
    <property type="match status" value="1"/>
</dbReference>
<feature type="transmembrane region" description="Helical" evidence="7">
    <location>
        <begin position="48"/>
        <end position="68"/>
    </location>
</feature>
<feature type="transmembrane region" description="Helical" evidence="7">
    <location>
        <begin position="75"/>
        <end position="95"/>
    </location>
</feature>
<protein>
    <submittedName>
        <fullName evidence="8">GntR family transcriptional regulator</fullName>
    </submittedName>
</protein>
<evidence type="ECO:0000313" key="9">
    <source>
        <dbReference type="Proteomes" id="UP000187506"/>
    </source>
</evidence>
<dbReference type="KEGG" id="lvn:BWR22_13100"/>
<dbReference type="InterPro" id="IPR032808">
    <property type="entry name" value="DoxX"/>
</dbReference>
<comment type="subcellular location">
    <subcellularLocation>
        <location evidence="1">Cell membrane</location>
        <topology evidence="1">Multi-pass membrane protein</topology>
    </subcellularLocation>
</comment>
<keyword evidence="9" id="KW-1185">Reference proteome</keyword>
<evidence type="ECO:0000256" key="6">
    <source>
        <dbReference type="ARBA" id="ARBA00023136"/>
    </source>
</evidence>
<keyword evidence="5 7" id="KW-1133">Transmembrane helix</keyword>
<keyword evidence="4 7" id="KW-0812">Transmembrane</keyword>
<comment type="similarity">
    <text evidence="2">Belongs to the DoxX family.</text>
</comment>